<dbReference type="InterPro" id="IPR041347">
    <property type="entry name" value="MftR_C"/>
</dbReference>
<evidence type="ECO:0000313" key="8">
    <source>
        <dbReference type="Proteomes" id="UP000602395"/>
    </source>
</evidence>
<dbReference type="Pfam" id="PF17754">
    <property type="entry name" value="TetR_C_14"/>
    <property type="match status" value="1"/>
</dbReference>
<dbReference type="PANTHER" id="PTHR30055">
    <property type="entry name" value="HTH-TYPE TRANSCRIPTIONAL REGULATOR RUTR"/>
    <property type="match status" value="1"/>
</dbReference>
<name>A0ABR7WA25_9ACTN</name>
<gene>
    <name evidence="7" type="ORF">IDF66_08650</name>
</gene>
<evidence type="ECO:0000256" key="1">
    <source>
        <dbReference type="ARBA" id="ARBA00023015"/>
    </source>
</evidence>
<dbReference type="InterPro" id="IPR050109">
    <property type="entry name" value="HTH-type_TetR-like_transc_reg"/>
</dbReference>
<keyword evidence="8" id="KW-1185">Reference proteome</keyword>
<dbReference type="PROSITE" id="PS01081">
    <property type="entry name" value="HTH_TETR_1"/>
    <property type="match status" value="1"/>
</dbReference>
<dbReference type="SUPFAM" id="SSF46689">
    <property type="entry name" value="Homeodomain-like"/>
    <property type="match status" value="1"/>
</dbReference>
<feature type="region of interest" description="Disordered" evidence="5">
    <location>
        <begin position="1"/>
        <end position="23"/>
    </location>
</feature>
<dbReference type="PANTHER" id="PTHR30055:SF238">
    <property type="entry name" value="MYCOFACTOCIN BIOSYNTHESIS TRANSCRIPTIONAL REGULATOR MFTR-RELATED"/>
    <property type="match status" value="1"/>
</dbReference>
<dbReference type="EMBL" id="JACWMS010000002">
    <property type="protein sequence ID" value="MBD1319657.1"/>
    <property type="molecule type" value="Genomic_DNA"/>
</dbReference>
<dbReference type="Gene3D" id="1.10.357.10">
    <property type="entry name" value="Tetracycline Repressor, domain 2"/>
    <property type="match status" value="1"/>
</dbReference>
<dbReference type="Gene3D" id="1.10.10.60">
    <property type="entry name" value="Homeodomain-like"/>
    <property type="match status" value="1"/>
</dbReference>
<evidence type="ECO:0000256" key="2">
    <source>
        <dbReference type="ARBA" id="ARBA00023125"/>
    </source>
</evidence>
<keyword evidence="1" id="KW-0805">Transcription regulation</keyword>
<evidence type="ECO:0000259" key="6">
    <source>
        <dbReference type="PROSITE" id="PS50977"/>
    </source>
</evidence>
<dbReference type="PROSITE" id="PS50977">
    <property type="entry name" value="HTH_TETR_2"/>
    <property type="match status" value="1"/>
</dbReference>
<evidence type="ECO:0000256" key="4">
    <source>
        <dbReference type="PROSITE-ProRule" id="PRU00335"/>
    </source>
</evidence>
<dbReference type="InterPro" id="IPR001647">
    <property type="entry name" value="HTH_TetR"/>
</dbReference>
<dbReference type="Proteomes" id="UP000602395">
    <property type="component" value="Unassembled WGS sequence"/>
</dbReference>
<dbReference type="InterPro" id="IPR023772">
    <property type="entry name" value="DNA-bd_HTH_TetR-type_CS"/>
</dbReference>
<reference evidence="7 8" key="1">
    <citation type="submission" date="2020-09" db="EMBL/GenBank/DDBJ databases">
        <title>Novel species in genus Gordonia.</title>
        <authorList>
            <person name="Zhang G."/>
        </authorList>
    </citation>
    <scope>NUCLEOTIDE SEQUENCE [LARGE SCALE GENOMIC DNA]</scope>
    <source>
        <strain evidence="7 8">ON-33</strain>
    </source>
</reference>
<keyword evidence="3" id="KW-0804">Transcription</keyword>
<dbReference type="Pfam" id="PF00440">
    <property type="entry name" value="TetR_N"/>
    <property type="match status" value="1"/>
</dbReference>
<feature type="domain" description="HTH tetR-type" evidence="6">
    <location>
        <begin position="26"/>
        <end position="86"/>
    </location>
</feature>
<proteinExistence type="predicted"/>
<protein>
    <submittedName>
        <fullName evidence="7">TetR family transcriptional regulator</fullName>
    </submittedName>
</protein>
<evidence type="ECO:0000256" key="3">
    <source>
        <dbReference type="ARBA" id="ARBA00023163"/>
    </source>
</evidence>
<comment type="caution">
    <text evidence="7">The sequence shown here is derived from an EMBL/GenBank/DDBJ whole genome shotgun (WGS) entry which is preliminary data.</text>
</comment>
<dbReference type="RefSeq" id="WP_190266540.1">
    <property type="nucleotide sequence ID" value="NZ_BAABAD010000005.1"/>
</dbReference>
<accession>A0ABR7WA25</accession>
<keyword evidence="2 4" id="KW-0238">DNA-binding</keyword>
<sequence>MSREVTPSGAGVSSDVEVDRGGRPASTSARALAAAAQRLFLGDGFDQTTVEDIAAAVGVSRRTFFRYFATKADVVWLESDAELEHFRGVLAASDASIHPVDVIENAFIASIDHGLAEDEWARHRAELILYVPAVQAQAAAVYRQWRIVIAEFVAERTSRTRDDEYPLAVAYAVMAASSAGHERWLADPDARLAECLRPMFALMVPRARDVTTD</sequence>
<evidence type="ECO:0000313" key="7">
    <source>
        <dbReference type="EMBL" id="MBD1319657.1"/>
    </source>
</evidence>
<organism evidence="7 8">
    <name type="scientific">Gordonia hankookensis</name>
    <dbReference type="NCBI Taxonomy" id="589403"/>
    <lineage>
        <taxon>Bacteria</taxon>
        <taxon>Bacillati</taxon>
        <taxon>Actinomycetota</taxon>
        <taxon>Actinomycetes</taxon>
        <taxon>Mycobacteriales</taxon>
        <taxon>Gordoniaceae</taxon>
        <taxon>Gordonia</taxon>
    </lineage>
</organism>
<evidence type="ECO:0000256" key="5">
    <source>
        <dbReference type="SAM" id="MobiDB-lite"/>
    </source>
</evidence>
<dbReference type="PRINTS" id="PR00455">
    <property type="entry name" value="HTHTETR"/>
</dbReference>
<feature type="DNA-binding region" description="H-T-H motif" evidence="4">
    <location>
        <begin position="49"/>
        <end position="68"/>
    </location>
</feature>
<dbReference type="InterPro" id="IPR009057">
    <property type="entry name" value="Homeodomain-like_sf"/>
</dbReference>